<organism evidence="1 2">
    <name type="scientific">Secundilactobacillus angelensis</name>
    <dbReference type="NCBI Taxonomy" id="2722706"/>
    <lineage>
        <taxon>Bacteria</taxon>
        <taxon>Bacillati</taxon>
        <taxon>Bacillota</taxon>
        <taxon>Bacilli</taxon>
        <taxon>Lactobacillales</taxon>
        <taxon>Lactobacillaceae</taxon>
        <taxon>Secundilactobacillus</taxon>
    </lineage>
</organism>
<reference evidence="1 2" key="1">
    <citation type="submission" date="2020-04" db="EMBL/GenBank/DDBJ databases">
        <title>A novel species of genus Lactobacillus that was isolated from fermented food Zha-chili.</title>
        <authorList>
            <person name="Zhang Z."/>
        </authorList>
    </citation>
    <scope>NUCLEOTIDE SEQUENCE [LARGE SCALE GENOMIC DNA]</scope>
    <source>
        <strain evidence="2">HBUAS51383</strain>
    </source>
</reference>
<keyword evidence="2" id="KW-1185">Reference proteome</keyword>
<evidence type="ECO:0000313" key="2">
    <source>
        <dbReference type="Proteomes" id="UP000763447"/>
    </source>
</evidence>
<accession>A0ABX1KUT3</accession>
<evidence type="ECO:0000313" key="1">
    <source>
        <dbReference type="EMBL" id="NLR17696.1"/>
    </source>
</evidence>
<sequence>MPQITNAKRVLHKYIGQTQTYKDTVGVWQEISWSSSNTTPSSGTVQFMDIGGMIIFKENLLFTSNSTNGSLTIKNIPSQYTNLQFKSIMLNQESWSNSANIADNESVTISGRNLSLSFSGIGQTHWPLINVRLYYGQQN</sequence>
<dbReference type="EMBL" id="JAAXLJ010000003">
    <property type="protein sequence ID" value="NLR17696.1"/>
    <property type="molecule type" value="Genomic_DNA"/>
</dbReference>
<comment type="caution">
    <text evidence="1">The sequence shown here is derived from an EMBL/GenBank/DDBJ whole genome shotgun (WGS) entry which is preliminary data.</text>
</comment>
<gene>
    <name evidence="1" type="ORF">HC026_02045</name>
</gene>
<name>A0ABX1KUT3_9LACO</name>
<proteinExistence type="predicted"/>
<dbReference type="RefSeq" id="WP_168924321.1">
    <property type="nucleotide sequence ID" value="NZ_JAAXLJ010000003.1"/>
</dbReference>
<dbReference type="Proteomes" id="UP000763447">
    <property type="component" value="Unassembled WGS sequence"/>
</dbReference>
<protein>
    <submittedName>
        <fullName evidence="1">Uncharacterized protein</fullName>
    </submittedName>
</protein>